<dbReference type="AlphaFoldDB" id="N1WRP4"/>
<keyword evidence="6" id="KW-0812">Transmembrane</keyword>
<dbReference type="PANTHER" id="PTHR30329:SF21">
    <property type="entry name" value="LIPOPROTEIN YIAD-RELATED"/>
    <property type="match status" value="1"/>
</dbReference>
<evidence type="ECO:0000256" key="6">
    <source>
        <dbReference type="SAM" id="Phobius"/>
    </source>
</evidence>
<feature type="transmembrane region" description="Helical" evidence="6">
    <location>
        <begin position="173"/>
        <end position="193"/>
    </location>
</feature>
<evidence type="ECO:0000313" key="9">
    <source>
        <dbReference type="Proteomes" id="UP000012313"/>
    </source>
</evidence>
<evidence type="ECO:0000313" key="8">
    <source>
        <dbReference type="EMBL" id="EMY78473.1"/>
    </source>
</evidence>
<gene>
    <name evidence="8" type="ORF">LEP1GSC060_3877</name>
</gene>
<feature type="region of interest" description="Disordered" evidence="5">
    <location>
        <begin position="409"/>
        <end position="431"/>
    </location>
</feature>
<evidence type="ECO:0000256" key="3">
    <source>
        <dbReference type="ARBA" id="ARBA00023237"/>
    </source>
</evidence>
<keyword evidence="6" id="KW-1133">Transmembrane helix</keyword>
<dbReference type="GO" id="GO:0009279">
    <property type="term" value="C:cell outer membrane"/>
    <property type="evidence" value="ECO:0007669"/>
    <property type="project" value="UniProtKB-SubCell"/>
</dbReference>
<keyword evidence="2 4" id="KW-0472">Membrane</keyword>
<dbReference type="EMBL" id="AOHC02000021">
    <property type="protein sequence ID" value="EMY78473.1"/>
    <property type="molecule type" value="Genomic_DNA"/>
</dbReference>
<dbReference type="PRINTS" id="PR01021">
    <property type="entry name" value="OMPADOMAIN"/>
</dbReference>
<name>N1WRP4_9LEPT</name>
<keyword evidence="3" id="KW-0998">Cell outer membrane</keyword>
<evidence type="ECO:0000256" key="2">
    <source>
        <dbReference type="ARBA" id="ARBA00023136"/>
    </source>
</evidence>
<comment type="caution">
    <text evidence="8">The sequence shown here is derived from an EMBL/GenBank/DDBJ whole genome shotgun (WGS) entry which is preliminary data.</text>
</comment>
<dbReference type="STRING" id="1218598.LEP1GSC060_3877"/>
<feature type="domain" description="OmpA-like" evidence="7">
    <location>
        <begin position="316"/>
        <end position="431"/>
    </location>
</feature>
<dbReference type="Gene3D" id="3.30.1330.60">
    <property type="entry name" value="OmpA-like domain"/>
    <property type="match status" value="1"/>
</dbReference>
<protein>
    <submittedName>
        <fullName evidence="8">OmpA family protein</fullName>
    </submittedName>
</protein>
<evidence type="ECO:0000256" key="5">
    <source>
        <dbReference type="SAM" id="MobiDB-lite"/>
    </source>
</evidence>
<organism evidence="8 9">
    <name type="scientific">Leptospira weilii serovar Ranarum str. ICFT</name>
    <dbReference type="NCBI Taxonomy" id="1218598"/>
    <lineage>
        <taxon>Bacteria</taxon>
        <taxon>Pseudomonadati</taxon>
        <taxon>Spirochaetota</taxon>
        <taxon>Spirochaetia</taxon>
        <taxon>Leptospirales</taxon>
        <taxon>Leptospiraceae</taxon>
        <taxon>Leptospira</taxon>
    </lineage>
</organism>
<evidence type="ECO:0000256" key="4">
    <source>
        <dbReference type="PROSITE-ProRule" id="PRU00473"/>
    </source>
</evidence>
<dbReference type="Pfam" id="PF00691">
    <property type="entry name" value="OmpA"/>
    <property type="match status" value="1"/>
</dbReference>
<feature type="compositionally biased region" description="Basic and acidic residues" evidence="5">
    <location>
        <begin position="413"/>
        <end position="431"/>
    </location>
</feature>
<accession>N1WRP4</accession>
<dbReference type="InterPro" id="IPR006664">
    <property type="entry name" value="OMP_bac"/>
</dbReference>
<keyword evidence="9" id="KW-1185">Reference proteome</keyword>
<dbReference type="InterPro" id="IPR050330">
    <property type="entry name" value="Bact_OuterMem_StrucFunc"/>
</dbReference>
<dbReference type="PANTHER" id="PTHR30329">
    <property type="entry name" value="STATOR ELEMENT OF FLAGELLAR MOTOR COMPLEX"/>
    <property type="match status" value="1"/>
</dbReference>
<dbReference type="PROSITE" id="PS51123">
    <property type="entry name" value="OMPA_2"/>
    <property type="match status" value="1"/>
</dbReference>
<dbReference type="CDD" id="cd07185">
    <property type="entry name" value="OmpA_C-like"/>
    <property type="match status" value="1"/>
</dbReference>
<comment type="subcellular location">
    <subcellularLocation>
        <location evidence="1">Cell outer membrane</location>
    </subcellularLocation>
</comment>
<sequence>MRINFWLQGMNSSLNFDAAEKIMAKKENYYVTIQGRKYDRELIELAQECISGKRDGRISVNDAKHLLKAVQDNGSYTDIEKDTIEYIRENYKFTEKSDQWFRTEIRKWAAKKGQESKKKGASESILIDDAQAPDANFREEYKNESVYESPLKDYTNYIPTPSAKPHLKKDKTVPTLIFLSGLLILTGLIYFFWSLFSVENSEKAATIKTQPTILNAKETAKMKMKSVAVKTTEDPASSLKKKEVSAETVKETVKARVPSKEKKKNESEVAKVPIFKMKKKEEPEAAKAMVSKTEKNVESESSFSWFGKDEDAPSSHLRFREIESKVIRFEKNSIQVHKKSRSGLDRLARWMKEDASIRVKIIGHTSLEGTEEVNRKVSLLRAEMVRDYIAGNGISKDRFEIIPKGASVPIGDNSKEEGKEMNRRVELRIRN</sequence>
<evidence type="ECO:0000256" key="1">
    <source>
        <dbReference type="ARBA" id="ARBA00004442"/>
    </source>
</evidence>
<proteinExistence type="predicted"/>
<evidence type="ECO:0000259" key="7">
    <source>
        <dbReference type="PROSITE" id="PS51123"/>
    </source>
</evidence>
<reference evidence="8" key="1">
    <citation type="submission" date="2013-03" db="EMBL/GenBank/DDBJ databases">
        <authorList>
            <person name="Harkins D.M."/>
            <person name="Durkin A.S."/>
            <person name="Brinkac L.M."/>
            <person name="Haft D.H."/>
            <person name="Selengut J.D."/>
            <person name="Sanka R."/>
            <person name="DePew J."/>
            <person name="Purushe J."/>
            <person name="Hartskeerl R.A."/>
            <person name="Ahmed A."/>
            <person name="van der Linden H."/>
            <person name="Goris M.G.A."/>
            <person name="Vinetz J.M."/>
            <person name="Sutton G.G."/>
            <person name="Nierman W.C."/>
            <person name="Fouts D.E."/>
        </authorList>
    </citation>
    <scope>NUCLEOTIDE SEQUENCE [LARGE SCALE GENOMIC DNA]</scope>
    <source>
        <strain evidence="8">ICFT</strain>
    </source>
</reference>
<dbReference type="SUPFAM" id="SSF103088">
    <property type="entry name" value="OmpA-like"/>
    <property type="match status" value="1"/>
</dbReference>
<dbReference type="InterPro" id="IPR036737">
    <property type="entry name" value="OmpA-like_sf"/>
</dbReference>
<dbReference type="InterPro" id="IPR006665">
    <property type="entry name" value="OmpA-like"/>
</dbReference>
<dbReference type="PRINTS" id="PR01023">
    <property type="entry name" value="NAFLGMOTY"/>
</dbReference>
<dbReference type="Proteomes" id="UP000012313">
    <property type="component" value="Unassembled WGS sequence"/>
</dbReference>